<proteinExistence type="predicted"/>
<dbReference type="EMBL" id="JXQW01000002">
    <property type="protein sequence ID" value="KIQ06404.1"/>
    <property type="molecule type" value="Genomic_DNA"/>
</dbReference>
<keyword evidence="1" id="KW-0732">Signal</keyword>
<dbReference type="PROSITE" id="PS51257">
    <property type="entry name" value="PROKAR_LIPOPROTEIN"/>
    <property type="match status" value="1"/>
</dbReference>
<dbReference type="OrthoDB" id="8776561at2"/>
<gene>
    <name evidence="2" type="ORF">RU08_01470</name>
</gene>
<dbReference type="Proteomes" id="UP000032068">
    <property type="component" value="Unassembled WGS sequence"/>
</dbReference>
<accession>A0A0D0KBM0</accession>
<evidence type="ECO:0000313" key="3">
    <source>
        <dbReference type="Proteomes" id="UP000032068"/>
    </source>
</evidence>
<protein>
    <submittedName>
        <fullName evidence="2">Membrane protein</fullName>
    </submittedName>
</protein>
<dbReference type="RefSeq" id="WP_042552009.1">
    <property type="nucleotide sequence ID" value="NZ_JXQW01000002.1"/>
</dbReference>
<evidence type="ECO:0000313" key="2">
    <source>
        <dbReference type="EMBL" id="KIQ06404.1"/>
    </source>
</evidence>
<name>A0A0D0KBM0_9PSED</name>
<organism evidence="2 3">
    <name type="scientific">Pseudomonas fulva</name>
    <dbReference type="NCBI Taxonomy" id="47880"/>
    <lineage>
        <taxon>Bacteria</taxon>
        <taxon>Pseudomonadati</taxon>
        <taxon>Pseudomonadota</taxon>
        <taxon>Gammaproteobacteria</taxon>
        <taxon>Pseudomonadales</taxon>
        <taxon>Pseudomonadaceae</taxon>
        <taxon>Pseudomonas</taxon>
    </lineage>
</organism>
<feature type="chain" id="PRO_5002214350" evidence="1">
    <location>
        <begin position="24"/>
        <end position="223"/>
    </location>
</feature>
<feature type="signal peptide" evidence="1">
    <location>
        <begin position="1"/>
        <end position="23"/>
    </location>
</feature>
<evidence type="ECO:0000256" key="1">
    <source>
        <dbReference type="SAM" id="SignalP"/>
    </source>
</evidence>
<sequence>MPISRKFLVFTLLPLFASCAVYTGKPVDPEKSQTRLQGQLTREAGQLWFSPCSDPRRFAIGEGSTGITQDSSELLGDGHSVLFADLRGQMGSTKISGADGGFELSRVYRLQGEGHGCDDPNFKRTLVRASGQEPFWSVTVSNQGMVLSGPEHEPLALPYMEEQLPDGRINLTSEANGQRVELWIAPQRCVDTMSGAVQHLSAELRLNGKLMRGCAAFGGARND</sequence>
<reference evidence="2 3" key="1">
    <citation type="submission" date="2014-12" db="EMBL/GenBank/DDBJ databases">
        <title>16Stimator: statistical estimation of ribosomal gene copy numbers from draft genome assemblies.</title>
        <authorList>
            <person name="Perisin M.A."/>
            <person name="Vetter M."/>
            <person name="Gilbert J.A."/>
            <person name="Bergelson J."/>
        </authorList>
    </citation>
    <scope>NUCLEOTIDE SEQUENCE [LARGE SCALE GENOMIC DNA]</scope>
    <source>
        <strain evidence="2 3">MEJ086</strain>
    </source>
</reference>
<comment type="caution">
    <text evidence="2">The sequence shown here is derived from an EMBL/GenBank/DDBJ whole genome shotgun (WGS) entry which is preliminary data.</text>
</comment>
<dbReference type="AlphaFoldDB" id="A0A0D0KBM0"/>